<feature type="transmembrane region" description="Helical" evidence="6">
    <location>
        <begin position="226"/>
        <end position="245"/>
    </location>
</feature>
<keyword evidence="2 6" id="KW-0812">Transmembrane</keyword>
<feature type="domain" description="Fatty acid hydroxylase" evidence="7">
    <location>
        <begin position="233"/>
        <end position="356"/>
    </location>
</feature>
<dbReference type="Proteomes" id="UP000669133">
    <property type="component" value="Unassembled WGS sequence"/>
</dbReference>
<comment type="caution">
    <text evidence="8">The sequence shown here is derived from an EMBL/GenBank/DDBJ whole genome shotgun (WGS) entry which is preliminary data.</text>
</comment>
<organism evidence="8 9">
    <name type="scientific">Candida metapsilosis</name>
    <dbReference type="NCBI Taxonomy" id="273372"/>
    <lineage>
        <taxon>Eukaryota</taxon>
        <taxon>Fungi</taxon>
        <taxon>Dikarya</taxon>
        <taxon>Ascomycota</taxon>
        <taxon>Saccharomycotina</taxon>
        <taxon>Pichiomycetes</taxon>
        <taxon>Debaryomycetaceae</taxon>
        <taxon>Candida/Lodderomyces clade</taxon>
        <taxon>Candida</taxon>
    </lineage>
</organism>
<dbReference type="GO" id="GO:0016020">
    <property type="term" value="C:membrane"/>
    <property type="evidence" value="ECO:0007669"/>
    <property type="project" value="UniProtKB-SubCell"/>
</dbReference>
<dbReference type="AlphaFoldDB" id="A0A8H8DEL6"/>
<feature type="coiled-coil region" evidence="5">
    <location>
        <begin position="370"/>
        <end position="397"/>
    </location>
</feature>
<dbReference type="InterPro" id="IPR050307">
    <property type="entry name" value="Sterol_Desaturase_Related"/>
</dbReference>
<dbReference type="EMBL" id="JAEOAQ010000001">
    <property type="protein sequence ID" value="KAG5421701.1"/>
    <property type="molecule type" value="Genomic_DNA"/>
</dbReference>
<feature type="transmembrane region" description="Helical" evidence="6">
    <location>
        <begin position="185"/>
        <end position="205"/>
    </location>
</feature>
<evidence type="ECO:0000313" key="9">
    <source>
        <dbReference type="Proteomes" id="UP000669133"/>
    </source>
</evidence>
<sequence length="406" mass="47155">MDIVLEVCDYYILDKLYAKALPRGGAVDQFIQNSPVIQQVSSKVSQFFPTSAVSGYEPLDNAVFGNGTAAAAASSVANSLNYQFNSTSINAANLPAFLWAKIMSFQSKSDIYGYKPSFLPAGEYFSSSLLARSNLFREALSILAITTLFGWLLYLTVAYLSYVFVFDRRIFNHPRYLKNQMWLEIHRAMTAIPVMVALTNPFFLLELNGFSRLYFDINECTGGWKFVLMQIPMFILFTDCLIYFAHRWLHWPAVYKVLHKPHHKWIVCTPFASHAFHPVDGWIQSLPYHIYPFLFPLHKVLYLGLFTFVNFWTVMIHDGNYMSNDPVVNGTACHTVHHLYFNYNYGQFTTLWDRIGRSYRRPDDSFFIKETDEEREKREWKQQVTQMEEIRNEVEGKVDDREYASS</sequence>
<dbReference type="OrthoDB" id="6354873at2759"/>
<reference evidence="8 9" key="1">
    <citation type="submission" date="2020-12" db="EMBL/GenBank/DDBJ databases">
        <title>Effect of drift, selection, and recombination on the evolution of hybrid genomes in Candida yeast pathogens.</title>
        <authorList>
            <person name="Mixao V."/>
            <person name="Ksiezopolska E."/>
            <person name="Saus E."/>
            <person name="Boekhout T."/>
            <person name="Gacser A."/>
            <person name="Gabaldon T."/>
        </authorList>
    </citation>
    <scope>NUCLEOTIDE SEQUENCE [LARGE SCALE GENOMIC DNA]</scope>
    <source>
        <strain evidence="8 9">BP57</strain>
    </source>
</reference>
<keyword evidence="9" id="KW-1185">Reference proteome</keyword>
<dbReference type="GO" id="GO:0005506">
    <property type="term" value="F:iron ion binding"/>
    <property type="evidence" value="ECO:0007669"/>
    <property type="project" value="InterPro"/>
</dbReference>
<dbReference type="PANTHER" id="PTHR11863">
    <property type="entry name" value="STEROL DESATURASE"/>
    <property type="match status" value="1"/>
</dbReference>
<comment type="subcellular location">
    <subcellularLocation>
        <location evidence="1">Membrane</location>
    </subcellularLocation>
</comment>
<dbReference type="GeneID" id="93649422"/>
<keyword evidence="5" id="KW-0175">Coiled coil</keyword>
<dbReference type="GO" id="GO:0016491">
    <property type="term" value="F:oxidoreductase activity"/>
    <property type="evidence" value="ECO:0007669"/>
    <property type="project" value="InterPro"/>
</dbReference>
<evidence type="ECO:0000259" key="7">
    <source>
        <dbReference type="Pfam" id="PF04116"/>
    </source>
</evidence>
<accession>A0A8H8DEL6</accession>
<dbReference type="RefSeq" id="XP_067550817.1">
    <property type="nucleotide sequence ID" value="XM_067695195.1"/>
</dbReference>
<evidence type="ECO:0000256" key="3">
    <source>
        <dbReference type="ARBA" id="ARBA00022989"/>
    </source>
</evidence>
<dbReference type="Pfam" id="PF04116">
    <property type="entry name" value="FA_hydroxylase"/>
    <property type="match status" value="1"/>
</dbReference>
<protein>
    <submittedName>
        <fullName evidence="8">ERG3</fullName>
    </submittedName>
</protein>
<evidence type="ECO:0000256" key="1">
    <source>
        <dbReference type="ARBA" id="ARBA00004370"/>
    </source>
</evidence>
<keyword evidence="4 6" id="KW-0472">Membrane</keyword>
<dbReference type="GO" id="GO:0008610">
    <property type="term" value="P:lipid biosynthetic process"/>
    <property type="evidence" value="ECO:0007669"/>
    <property type="project" value="InterPro"/>
</dbReference>
<keyword evidence="3 6" id="KW-1133">Transmembrane helix</keyword>
<feature type="transmembrane region" description="Helical" evidence="6">
    <location>
        <begin position="290"/>
        <end position="312"/>
    </location>
</feature>
<evidence type="ECO:0000256" key="2">
    <source>
        <dbReference type="ARBA" id="ARBA00022692"/>
    </source>
</evidence>
<dbReference type="InterPro" id="IPR006694">
    <property type="entry name" value="Fatty_acid_hydroxylase"/>
</dbReference>
<evidence type="ECO:0000256" key="4">
    <source>
        <dbReference type="ARBA" id="ARBA00023136"/>
    </source>
</evidence>
<name>A0A8H8DEL6_9ASCO</name>
<evidence type="ECO:0000256" key="6">
    <source>
        <dbReference type="SAM" id="Phobius"/>
    </source>
</evidence>
<proteinExistence type="predicted"/>
<gene>
    <name evidence="8" type="ORF">I9W82_000793</name>
</gene>
<evidence type="ECO:0000256" key="5">
    <source>
        <dbReference type="SAM" id="Coils"/>
    </source>
</evidence>
<evidence type="ECO:0000313" key="8">
    <source>
        <dbReference type="EMBL" id="KAG5421701.1"/>
    </source>
</evidence>
<feature type="transmembrane region" description="Helical" evidence="6">
    <location>
        <begin position="139"/>
        <end position="165"/>
    </location>
</feature>